<dbReference type="PATRIC" id="fig|1121307.3.peg.2489"/>
<comment type="caution">
    <text evidence="3">The sequence shown here is derived from an EMBL/GenBank/DDBJ whole genome shotgun (WGS) entry which is preliminary data.</text>
</comment>
<dbReference type="InterPro" id="IPR002912">
    <property type="entry name" value="ACT_dom"/>
</dbReference>
<dbReference type="InterPro" id="IPR045865">
    <property type="entry name" value="ACT-like_dom_sf"/>
</dbReference>
<dbReference type="EMBL" id="LFVU01000001">
    <property type="protein sequence ID" value="KMT23301.1"/>
    <property type="molecule type" value="Genomic_DNA"/>
</dbReference>
<evidence type="ECO:0000313" key="3">
    <source>
        <dbReference type="EMBL" id="KMT23301.1"/>
    </source>
</evidence>
<dbReference type="HAMAP" id="MF_00707">
    <property type="entry name" value="UPF0735"/>
    <property type="match status" value="1"/>
</dbReference>
<dbReference type="Pfam" id="PF01842">
    <property type="entry name" value="ACT"/>
    <property type="match status" value="1"/>
</dbReference>
<proteinExistence type="inferred from homology"/>
<dbReference type="STRING" id="1121307.CLCY_8c00370"/>
<dbReference type="PROSITE" id="PS51671">
    <property type="entry name" value="ACT"/>
    <property type="match status" value="1"/>
</dbReference>
<dbReference type="SUPFAM" id="SSF55021">
    <property type="entry name" value="ACT-like"/>
    <property type="match status" value="1"/>
</dbReference>
<feature type="domain" description="ACT" evidence="2">
    <location>
        <begin position="72"/>
        <end position="147"/>
    </location>
</feature>
<gene>
    <name evidence="3" type="ORF">CLCY_8c00370</name>
</gene>
<dbReference type="NCBIfam" id="NF003361">
    <property type="entry name" value="PRK04435.1"/>
    <property type="match status" value="1"/>
</dbReference>
<evidence type="ECO:0000256" key="1">
    <source>
        <dbReference type="HAMAP-Rule" id="MF_00707"/>
    </source>
</evidence>
<accession>A0A0J8G6S6</accession>
<dbReference type="Proteomes" id="UP000036756">
    <property type="component" value="Unassembled WGS sequence"/>
</dbReference>
<sequence>MEDNKDKYYIVSSNVLPEVFIKVMEVKKILGEGTCDKINDAVKMVGISRSTYYKYKDSIFDLYDERRDNIITVMLMLEHVKGTLSRILDLIAKHNANVLTINQNIPQNNIAMVSLSIEVSNLDESIEELFDSIQSQLGVKSLRVLSKF</sequence>
<protein>
    <recommendedName>
        <fullName evidence="1">UPF0735 ACT domain-containing protein CLCY_8c00370</fullName>
    </recommendedName>
</protein>
<reference evidence="3 4" key="1">
    <citation type="submission" date="2015-06" db="EMBL/GenBank/DDBJ databases">
        <title>Draft genome sequence of the purine-degrading Clostridium cylindrosporum HC-1 (DSM 605).</title>
        <authorList>
            <person name="Poehlein A."/>
            <person name="Schiel-Bengelsdorf B."/>
            <person name="Bengelsdorf F."/>
            <person name="Daniel R."/>
            <person name="Duerre P."/>
        </authorList>
    </citation>
    <scope>NUCLEOTIDE SEQUENCE [LARGE SCALE GENOMIC DNA]</scope>
    <source>
        <strain evidence="3 4">DSM 605</strain>
    </source>
</reference>
<dbReference type="PIRSF" id="PIRSF025624">
    <property type="entry name" value="ACT_PheB"/>
    <property type="match status" value="1"/>
</dbReference>
<dbReference type="RefSeq" id="WP_048569118.1">
    <property type="nucleotide sequence ID" value="NZ_LFVU01000001.1"/>
</dbReference>
<evidence type="ECO:0000313" key="4">
    <source>
        <dbReference type="Proteomes" id="UP000036756"/>
    </source>
</evidence>
<comment type="similarity">
    <text evidence="1">Belongs to the UPF0735 family.</text>
</comment>
<dbReference type="InterPro" id="IPR008310">
    <property type="entry name" value="UPF0735_ACT_dom-cont"/>
</dbReference>
<evidence type="ECO:0000259" key="2">
    <source>
        <dbReference type="PROSITE" id="PS51671"/>
    </source>
</evidence>
<keyword evidence="4" id="KW-1185">Reference proteome</keyword>
<name>A0A0J8G6S6_CLOCY</name>
<dbReference type="OrthoDB" id="9788773at2"/>
<dbReference type="Gene3D" id="3.30.2130.10">
    <property type="entry name" value="VC0802-like"/>
    <property type="match status" value="1"/>
</dbReference>
<dbReference type="AlphaFoldDB" id="A0A0J8G6S6"/>
<organism evidence="3 4">
    <name type="scientific">Clostridium cylindrosporum DSM 605</name>
    <dbReference type="NCBI Taxonomy" id="1121307"/>
    <lineage>
        <taxon>Bacteria</taxon>
        <taxon>Bacillati</taxon>
        <taxon>Bacillota</taxon>
        <taxon>Clostridia</taxon>
        <taxon>Eubacteriales</taxon>
        <taxon>Clostridiaceae</taxon>
        <taxon>Clostridium</taxon>
    </lineage>
</organism>